<dbReference type="AlphaFoldDB" id="A0A5Q2FBM7"/>
<protein>
    <submittedName>
        <fullName evidence="3">Arsenate reductase ArsC</fullName>
    </submittedName>
</protein>
<gene>
    <name evidence="3" type="ORF">Rai3103_03025</name>
</gene>
<feature type="domain" description="Phosphotyrosine protein phosphatase I" evidence="2">
    <location>
        <begin position="82"/>
        <end position="206"/>
    </location>
</feature>
<sequence length="212" mass="23318">MVFMLTPQELEARYAYDTAQLADHYEGVFTPEEVADAVKVARVHLEKQATVTDFLPLLVSRMAKEGLLARAQAEGWIAKALPEILFVSEHNSARSHMAAALTRHIAAGKVNVRCAGRHPRGGLERDVVTVLAERGIALKYPYPMPFTSSLLGAADVVVTLGVPEFCDFAGKRWINWDIPAVEGEGLEVVREVADDLERRIRVLLSEEVSIAA</sequence>
<dbReference type="NCBIfam" id="NF046112">
    <property type="entry name" value="MSMEG_6209_Nter"/>
    <property type="match status" value="1"/>
</dbReference>
<name>A0A5Q2FBM7_9ACTN</name>
<organism evidence="3 4">
    <name type="scientific">Raineyella fluvialis</name>
    <dbReference type="NCBI Taxonomy" id="2662261"/>
    <lineage>
        <taxon>Bacteria</taxon>
        <taxon>Bacillati</taxon>
        <taxon>Actinomycetota</taxon>
        <taxon>Actinomycetes</taxon>
        <taxon>Propionibacteriales</taxon>
        <taxon>Propionibacteriaceae</taxon>
        <taxon>Raineyella</taxon>
    </lineage>
</organism>
<evidence type="ECO:0000313" key="4">
    <source>
        <dbReference type="Proteomes" id="UP000386847"/>
    </source>
</evidence>
<dbReference type="Gene3D" id="3.40.50.2300">
    <property type="match status" value="1"/>
</dbReference>
<evidence type="ECO:0000256" key="1">
    <source>
        <dbReference type="ARBA" id="ARBA00022849"/>
    </source>
</evidence>
<dbReference type="SMART" id="SM00226">
    <property type="entry name" value="LMWPc"/>
    <property type="match status" value="1"/>
</dbReference>
<dbReference type="PANTHER" id="PTHR43428">
    <property type="entry name" value="ARSENATE REDUCTASE"/>
    <property type="match status" value="1"/>
</dbReference>
<dbReference type="InterPro" id="IPR023485">
    <property type="entry name" value="Ptyr_pPase"/>
</dbReference>
<dbReference type="InterPro" id="IPR048716">
    <property type="entry name" value="Phosphatase-like_N"/>
</dbReference>
<keyword evidence="4" id="KW-1185">Reference proteome</keyword>
<accession>A0A5Q2FBM7</accession>
<reference evidence="3 4" key="1">
    <citation type="submission" date="2019-10" db="EMBL/GenBank/DDBJ databases">
        <title>Genomic analysis of Raineyella sp. CBA3103.</title>
        <authorList>
            <person name="Roh S.W."/>
        </authorList>
    </citation>
    <scope>NUCLEOTIDE SEQUENCE [LARGE SCALE GENOMIC DNA]</scope>
    <source>
        <strain evidence="3 4">CBA3103</strain>
    </source>
</reference>
<dbReference type="EMBL" id="CP045725">
    <property type="protein sequence ID" value="QGF22814.1"/>
    <property type="molecule type" value="Genomic_DNA"/>
</dbReference>
<evidence type="ECO:0000313" key="3">
    <source>
        <dbReference type="EMBL" id="QGF22814.1"/>
    </source>
</evidence>
<dbReference type="GO" id="GO:0046685">
    <property type="term" value="P:response to arsenic-containing substance"/>
    <property type="evidence" value="ECO:0007669"/>
    <property type="project" value="UniProtKB-KW"/>
</dbReference>
<dbReference type="SUPFAM" id="SSF52788">
    <property type="entry name" value="Phosphotyrosine protein phosphatases I"/>
    <property type="match status" value="1"/>
</dbReference>
<evidence type="ECO:0000259" key="2">
    <source>
        <dbReference type="SMART" id="SM00226"/>
    </source>
</evidence>
<dbReference type="Proteomes" id="UP000386847">
    <property type="component" value="Chromosome"/>
</dbReference>
<proteinExistence type="predicted"/>
<dbReference type="InterPro" id="IPR036196">
    <property type="entry name" value="Ptyr_pPase_sf"/>
</dbReference>
<dbReference type="Pfam" id="PF21234">
    <property type="entry name" value="Phosphatase-like_N"/>
    <property type="match status" value="1"/>
</dbReference>
<dbReference type="KEGG" id="rain:Rai3103_03025"/>
<dbReference type="Gene3D" id="1.10.8.1060">
    <property type="entry name" value="Corynebacterium glutamicum thioredoxin-dependent arsenate reductase, N-terminal domain"/>
    <property type="match status" value="1"/>
</dbReference>
<keyword evidence="1" id="KW-0059">Arsenical resistance</keyword>
<dbReference type="PANTHER" id="PTHR43428:SF1">
    <property type="entry name" value="ARSENATE REDUCTASE"/>
    <property type="match status" value="1"/>
</dbReference>
<dbReference type="Pfam" id="PF01451">
    <property type="entry name" value="LMWPc"/>
    <property type="match status" value="1"/>
</dbReference>